<dbReference type="Proteomes" id="UP001286313">
    <property type="component" value="Unassembled WGS sequence"/>
</dbReference>
<evidence type="ECO:0000313" key="2">
    <source>
        <dbReference type="Proteomes" id="UP001286313"/>
    </source>
</evidence>
<dbReference type="AlphaFoldDB" id="A0AAE1G3I0"/>
<comment type="caution">
    <text evidence="1">The sequence shown here is derived from an EMBL/GenBank/DDBJ whole genome shotgun (WGS) entry which is preliminary data.</text>
</comment>
<accession>A0AAE1G3I0</accession>
<gene>
    <name evidence="1" type="ORF">Pcinc_010210</name>
</gene>
<proteinExistence type="predicted"/>
<keyword evidence="2" id="KW-1185">Reference proteome</keyword>
<dbReference type="EMBL" id="JAWQEG010000787">
    <property type="protein sequence ID" value="KAK3885582.1"/>
    <property type="molecule type" value="Genomic_DNA"/>
</dbReference>
<reference evidence="1" key="1">
    <citation type="submission" date="2023-10" db="EMBL/GenBank/DDBJ databases">
        <title>Genome assemblies of two species of porcelain crab, Petrolisthes cinctipes and Petrolisthes manimaculis (Anomura: Porcellanidae).</title>
        <authorList>
            <person name="Angst P."/>
        </authorList>
    </citation>
    <scope>NUCLEOTIDE SEQUENCE</scope>
    <source>
        <strain evidence="1">PB745_01</strain>
        <tissue evidence="1">Gill</tissue>
    </source>
</reference>
<evidence type="ECO:0000313" key="1">
    <source>
        <dbReference type="EMBL" id="KAK3885582.1"/>
    </source>
</evidence>
<name>A0AAE1G3I0_PETCI</name>
<sequence length="162" mass="18078">MTLPDFTVNITPDSASPIPILSISEDTIIDIDPNSRSVNLPDSTVDIQGRADKVDLKFLFAPSDCRQLILRVAHETPLAGHFSDRKTAMKPKGPRLYHANLLKRYHRGAKVGFAHILDEVPKTDMLETWPWGDSPMIGEADEDYKLPEDSPEADNVVDIMQV</sequence>
<protein>
    <submittedName>
        <fullName evidence="1">Uncharacterized protein</fullName>
    </submittedName>
</protein>
<organism evidence="1 2">
    <name type="scientific">Petrolisthes cinctipes</name>
    <name type="common">Flat porcelain crab</name>
    <dbReference type="NCBI Taxonomy" id="88211"/>
    <lineage>
        <taxon>Eukaryota</taxon>
        <taxon>Metazoa</taxon>
        <taxon>Ecdysozoa</taxon>
        <taxon>Arthropoda</taxon>
        <taxon>Crustacea</taxon>
        <taxon>Multicrustacea</taxon>
        <taxon>Malacostraca</taxon>
        <taxon>Eumalacostraca</taxon>
        <taxon>Eucarida</taxon>
        <taxon>Decapoda</taxon>
        <taxon>Pleocyemata</taxon>
        <taxon>Anomura</taxon>
        <taxon>Galatheoidea</taxon>
        <taxon>Porcellanidae</taxon>
        <taxon>Petrolisthes</taxon>
    </lineage>
</organism>